<dbReference type="AlphaFoldDB" id="A0A0F4YY69"/>
<proteinExistence type="predicted"/>
<name>A0A0F4YY69_RASE3</name>
<dbReference type="Proteomes" id="UP000053958">
    <property type="component" value="Unassembled WGS sequence"/>
</dbReference>
<sequence length="110" mass="12878">MVDDDGEKITGILDWENSGFFPEYVEHTLAKDVYDYYGEEWWRPVLMEVLEESCRPERPERLLMIWYVFSSGLKQTTAITTIAVYALKEDSIQDKSRKVAEDDLGYLSEL</sequence>
<organism evidence="1 2">
    <name type="scientific">Rasamsonia emersonii (strain ATCC 16479 / CBS 393.64 / IMI 116815)</name>
    <dbReference type="NCBI Taxonomy" id="1408163"/>
    <lineage>
        <taxon>Eukaryota</taxon>
        <taxon>Fungi</taxon>
        <taxon>Dikarya</taxon>
        <taxon>Ascomycota</taxon>
        <taxon>Pezizomycotina</taxon>
        <taxon>Eurotiomycetes</taxon>
        <taxon>Eurotiomycetidae</taxon>
        <taxon>Eurotiales</taxon>
        <taxon>Trichocomaceae</taxon>
        <taxon>Rasamsonia</taxon>
    </lineage>
</organism>
<evidence type="ECO:0000313" key="2">
    <source>
        <dbReference type="Proteomes" id="UP000053958"/>
    </source>
</evidence>
<accession>A0A0F4YY69</accession>
<gene>
    <name evidence="1" type="ORF">T310_3188</name>
</gene>
<evidence type="ECO:0000313" key="1">
    <source>
        <dbReference type="EMBL" id="KKA22776.1"/>
    </source>
</evidence>
<dbReference type="EMBL" id="LASV01000126">
    <property type="protein sequence ID" value="KKA22776.1"/>
    <property type="molecule type" value="Genomic_DNA"/>
</dbReference>
<dbReference type="OrthoDB" id="8300194at2759"/>
<dbReference type="GeneID" id="25315538"/>
<evidence type="ECO:0008006" key="3">
    <source>
        <dbReference type="Google" id="ProtNLM"/>
    </source>
</evidence>
<protein>
    <recommendedName>
        <fullName evidence="3">Aminoglycoside phosphotransferase domain-containing protein</fullName>
    </recommendedName>
</protein>
<keyword evidence="2" id="KW-1185">Reference proteome</keyword>
<dbReference type="STRING" id="1408163.A0A0F4YY69"/>
<dbReference type="RefSeq" id="XP_013329388.1">
    <property type="nucleotide sequence ID" value="XM_013473934.1"/>
</dbReference>
<reference evidence="1 2" key="1">
    <citation type="submission" date="2015-04" db="EMBL/GenBank/DDBJ databases">
        <authorList>
            <person name="Heijne W.H."/>
            <person name="Fedorova N.D."/>
            <person name="Nierman W.C."/>
            <person name="Vollebregt A.W."/>
            <person name="Zhao Z."/>
            <person name="Wu L."/>
            <person name="Kumar M."/>
            <person name="Stam H."/>
            <person name="van den Berg M.A."/>
            <person name="Pel H.J."/>
        </authorList>
    </citation>
    <scope>NUCLEOTIDE SEQUENCE [LARGE SCALE GENOMIC DNA]</scope>
    <source>
        <strain evidence="1 2">CBS 393.64</strain>
    </source>
</reference>
<comment type="caution">
    <text evidence="1">The sequence shown here is derived from an EMBL/GenBank/DDBJ whole genome shotgun (WGS) entry which is preliminary data.</text>
</comment>